<comment type="function">
    <text evidence="11">Catalyzes the transfer of galactose onto proteins or lipids.</text>
</comment>
<dbReference type="CDD" id="cd00899">
    <property type="entry name" value="b4GalT"/>
    <property type="match status" value="1"/>
</dbReference>
<evidence type="ECO:0000313" key="15">
    <source>
        <dbReference type="Proteomes" id="UP000614601"/>
    </source>
</evidence>
<comment type="subcellular location">
    <subcellularLocation>
        <location evidence="1 11">Membrane</location>
        <topology evidence="1 11">Single-pass type II membrane protein</topology>
    </subcellularLocation>
</comment>
<dbReference type="EMBL" id="CAJFCW020000001">
    <property type="protein sequence ID" value="CAG9081778.1"/>
    <property type="molecule type" value="Genomic_DNA"/>
</dbReference>
<dbReference type="EC" id="2.4.1.-" evidence="11"/>
<keyword evidence="5 11" id="KW-0808">Transferase</keyword>
<evidence type="ECO:0000256" key="11">
    <source>
        <dbReference type="RuleBase" id="RU368121"/>
    </source>
</evidence>
<evidence type="ECO:0000256" key="8">
    <source>
        <dbReference type="ARBA" id="ARBA00022989"/>
    </source>
</evidence>
<dbReference type="InterPro" id="IPR027791">
    <property type="entry name" value="Galactosyl_T_C"/>
</dbReference>
<dbReference type="Pfam" id="PF02709">
    <property type="entry name" value="Glyco_transf_7C"/>
    <property type="match status" value="1"/>
</dbReference>
<keyword evidence="4 11" id="KW-0328">Glycosyltransferase</keyword>
<dbReference type="EMBL" id="CAJFDH010000001">
    <property type="protein sequence ID" value="CAD5206439.1"/>
    <property type="molecule type" value="Genomic_DNA"/>
</dbReference>
<dbReference type="GO" id="GO:0006688">
    <property type="term" value="P:glycosphingolipid biosynthetic process"/>
    <property type="evidence" value="ECO:0007669"/>
    <property type="project" value="TreeGrafter"/>
</dbReference>
<keyword evidence="6" id="KW-0812">Transmembrane</keyword>
<comment type="cofactor">
    <cofactor evidence="11">
        <name>Mn(2+)</name>
        <dbReference type="ChEBI" id="CHEBI:29035"/>
    </cofactor>
</comment>
<keyword evidence="11" id="KW-0479">Metal-binding</keyword>
<evidence type="ECO:0000256" key="3">
    <source>
        <dbReference type="ARBA" id="ARBA00005735"/>
    </source>
</evidence>
<evidence type="ECO:0000313" key="14">
    <source>
        <dbReference type="EMBL" id="CAD5206439.1"/>
    </source>
</evidence>
<dbReference type="InterPro" id="IPR027995">
    <property type="entry name" value="Galactosyl_T_N"/>
</dbReference>
<evidence type="ECO:0000256" key="9">
    <source>
        <dbReference type="ARBA" id="ARBA00023136"/>
    </source>
</evidence>
<keyword evidence="15" id="KW-1185">Reference proteome</keyword>
<dbReference type="InterPro" id="IPR029044">
    <property type="entry name" value="Nucleotide-diphossugar_trans"/>
</dbReference>
<dbReference type="InterPro" id="IPR003859">
    <property type="entry name" value="Galactosyl_T"/>
</dbReference>
<dbReference type="GO" id="GO:0046872">
    <property type="term" value="F:metal ion binding"/>
    <property type="evidence" value="ECO:0007669"/>
    <property type="project" value="UniProtKB-UniRule"/>
</dbReference>
<evidence type="ECO:0000256" key="10">
    <source>
        <dbReference type="ARBA" id="ARBA00023180"/>
    </source>
</evidence>
<keyword evidence="7 11" id="KW-0735">Signal-anchor</keyword>
<accession>A0A811JT72</accession>
<dbReference type="GO" id="GO:0033842">
    <property type="term" value="F:N-acetyl-beta-glucosaminyl-derivative 4-beta-N-acetylgalactosaminyltransferase activity"/>
    <property type="evidence" value="ECO:0007669"/>
    <property type="project" value="TreeGrafter"/>
</dbReference>
<protein>
    <recommendedName>
        <fullName evidence="11">Beta-1,4-N-acetylgalactosaminyltransferase</fullName>
        <ecNumber evidence="11">2.4.1.-</ecNumber>
    </recommendedName>
    <alternativeName>
        <fullName evidence="11">Beta-4-GalNAcT</fullName>
    </alternativeName>
</protein>
<dbReference type="SUPFAM" id="SSF53448">
    <property type="entry name" value="Nucleotide-diphospho-sugar transferases"/>
    <property type="match status" value="1"/>
</dbReference>
<evidence type="ECO:0000256" key="6">
    <source>
        <dbReference type="ARBA" id="ARBA00022692"/>
    </source>
</evidence>
<dbReference type="GO" id="GO:0008378">
    <property type="term" value="F:galactosyltransferase activity"/>
    <property type="evidence" value="ECO:0007669"/>
    <property type="project" value="TreeGrafter"/>
</dbReference>
<dbReference type="GO" id="GO:0016020">
    <property type="term" value="C:membrane"/>
    <property type="evidence" value="ECO:0007669"/>
    <property type="project" value="UniProtKB-SubCell"/>
</dbReference>
<evidence type="ECO:0000259" key="13">
    <source>
        <dbReference type="Pfam" id="PF13733"/>
    </source>
</evidence>
<gene>
    <name evidence="14" type="ORF">BOKJ2_LOCUS1123</name>
</gene>
<dbReference type="UniPathway" id="UPA00378"/>
<reference evidence="14" key="1">
    <citation type="submission" date="2020-09" db="EMBL/GenBank/DDBJ databases">
        <authorList>
            <person name="Kikuchi T."/>
        </authorList>
    </citation>
    <scope>NUCLEOTIDE SEQUENCE</scope>
    <source>
        <strain evidence="14">SH1</strain>
    </source>
</reference>
<comment type="caution">
    <text evidence="14">The sequence shown here is derived from an EMBL/GenBank/DDBJ whole genome shotgun (WGS) entry which is preliminary data.</text>
</comment>
<dbReference type="Proteomes" id="UP000783686">
    <property type="component" value="Unassembled WGS sequence"/>
</dbReference>
<evidence type="ECO:0000256" key="7">
    <source>
        <dbReference type="ARBA" id="ARBA00022968"/>
    </source>
</evidence>
<dbReference type="Gene3D" id="3.90.550.10">
    <property type="entry name" value="Spore Coat Polysaccharide Biosynthesis Protein SpsA, Chain A"/>
    <property type="match status" value="1"/>
</dbReference>
<dbReference type="PRINTS" id="PR02050">
    <property type="entry name" value="B14GALTRFASE"/>
</dbReference>
<sequence length="365" mass="42045">MMQCSHKLTIILVVCLIILFVWDLNVDSLVPSYGYLSKTVATDDPAVILLNSADINGTSVLSDVYGNITQFIGQNSSLPDCPVDPPNLVGPIRVWMDAPTYDNINKVYPWLEDGGRGHPDECKARHRVAIIVPYRNREKQLRILLHNLHSLLKKQNIDYAIFIIEQVEKQTFNRAKLMNVGYTVASQMYDWQCFIFHDVDLLPEDDRNVYSCPEKPRHMSVAVDKFGYKLPYGSIFGGVSALTKAQFVKMNGFSNDYWGWGGEDDDMSSRIVYSGYEIFRYPIKIAHYKMIKHSKETENPKNTCRYRLLKLTKKRYLKDGINNLRYKIVNITQPLSHTRVLVDLLENDLRPNLSKELGTKDCRWP</sequence>
<keyword evidence="9" id="KW-0472">Membrane</keyword>
<proteinExistence type="inferred from homology"/>
<dbReference type="GO" id="GO:0005794">
    <property type="term" value="C:Golgi apparatus"/>
    <property type="evidence" value="ECO:0007669"/>
    <property type="project" value="TreeGrafter"/>
</dbReference>
<dbReference type="PANTHER" id="PTHR19300:SF57">
    <property type="entry name" value="BETA-1,4-N-ACETYLGALACTOSAMINYLTRANSFERASE"/>
    <property type="match status" value="1"/>
</dbReference>
<evidence type="ECO:0000256" key="4">
    <source>
        <dbReference type="ARBA" id="ARBA00022676"/>
    </source>
</evidence>
<dbReference type="Proteomes" id="UP000614601">
    <property type="component" value="Unassembled WGS sequence"/>
</dbReference>
<keyword evidence="11" id="KW-0464">Manganese</keyword>
<dbReference type="AlphaFoldDB" id="A0A811JT72"/>
<name>A0A811JT72_9BILA</name>
<organism evidence="14 15">
    <name type="scientific">Bursaphelenchus okinawaensis</name>
    <dbReference type="NCBI Taxonomy" id="465554"/>
    <lineage>
        <taxon>Eukaryota</taxon>
        <taxon>Metazoa</taxon>
        <taxon>Ecdysozoa</taxon>
        <taxon>Nematoda</taxon>
        <taxon>Chromadorea</taxon>
        <taxon>Rhabditida</taxon>
        <taxon>Tylenchina</taxon>
        <taxon>Tylenchomorpha</taxon>
        <taxon>Aphelenchoidea</taxon>
        <taxon>Aphelenchoididae</taxon>
        <taxon>Bursaphelenchus</taxon>
    </lineage>
</organism>
<evidence type="ECO:0000256" key="5">
    <source>
        <dbReference type="ARBA" id="ARBA00022679"/>
    </source>
</evidence>
<dbReference type="OrthoDB" id="10038994at2759"/>
<dbReference type="PANTHER" id="PTHR19300">
    <property type="entry name" value="BETA-1,4-GALACTOSYLTRANSFERASE"/>
    <property type="match status" value="1"/>
</dbReference>
<evidence type="ECO:0000256" key="2">
    <source>
        <dbReference type="ARBA" id="ARBA00004922"/>
    </source>
</evidence>
<comment type="similarity">
    <text evidence="3 11">Belongs to the glycosyltransferase 7 family.</text>
</comment>
<dbReference type="GO" id="GO:0005975">
    <property type="term" value="P:carbohydrate metabolic process"/>
    <property type="evidence" value="ECO:0007669"/>
    <property type="project" value="InterPro"/>
</dbReference>
<feature type="domain" description="Galactosyltransferase N-terminal" evidence="13">
    <location>
        <begin position="81"/>
        <end position="213"/>
    </location>
</feature>
<evidence type="ECO:0000256" key="1">
    <source>
        <dbReference type="ARBA" id="ARBA00004606"/>
    </source>
</evidence>
<comment type="pathway">
    <text evidence="2 11">Protein modification; protein glycosylation.</text>
</comment>
<keyword evidence="10 11" id="KW-0325">Glycoprotein</keyword>
<keyword evidence="8" id="KW-1133">Transmembrane helix</keyword>
<dbReference type="Pfam" id="PF13733">
    <property type="entry name" value="Glyco_transf_7N"/>
    <property type="match status" value="1"/>
</dbReference>
<feature type="domain" description="Galactosyltransferase C-terminal" evidence="12">
    <location>
        <begin position="217"/>
        <end position="293"/>
    </location>
</feature>
<evidence type="ECO:0000259" key="12">
    <source>
        <dbReference type="Pfam" id="PF02709"/>
    </source>
</evidence>